<feature type="transmembrane region" description="Helical" evidence="9">
    <location>
        <begin position="301"/>
        <end position="325"/>
    </location>
</feature>
<evidence type="ECO:0000313" key="10">
    <source>
        <dbReference type="EMBL" id="MFC7068280.1"/>
    </source>
</evidence>
<evidence type="ECO:0000256" key="3">
    <source>
        <dbReference type="ARBA" id="ARBA00022448"/>
    </source>
</evidence>
<comment type="caution">
    <text evidence="10">The sequence shown here is derived from an EMBL/GenBank/DDBJ whole genome shotgun (WGS) entry which is preliminary data.</text>
</comment>
<dbReference type="GO" id="GO:0005886">
    <property type="term" value="C:plasma membrane"/>
    <property type="evidence" value="ECO:0007669"/>
    <property type="project" value="UniProtKB-SubCell"/>
</dbReference>
<accession>A0ABD5W772</accession>
<dbReference type="RefSeq" id="WP_284031593.1">
    <property type="nucleotide sequence ID" value="NZ_CP126154.1"/>
</dbReference>
<organism evidence="10 11">
    <name type="scientific">Halobaculum lipolyticum</name>
    <dbReference type="NCBI Taxonomy" id="3032001"/>
    <lineage>
        <taxon>Archaea</taxon>
        <taxon>Methanobacteriati</taxon>
        <taxon>Methanobacteriota</taxon>
        <taxon>Stenosarchaea group</taxon>
        <taxon>Halobacteria</taxon>
        <taxon>Halobacteriales</taxon>
        <taxon>Haloferacaceae</taxon>
        <taxon>Halobaculum</taxon>
    </lineage>
</organism>
<evidence type="ECO:0000256" key="7">
    <source>
        <dbReference type="ARBA" id="ARBA00023065"/>
    </source>
</evidence>
<name>A0ABD5W772_9EURY</name>
<comment type="subcellular location">
    <subcellularLocation>
        <location evidence="1">Cell membrane</location>
        <topology evidence="1">Multi-pass membrane protein</topology>
    </subcellularLocation>
</comment>
<dbReference type="AlphaFoldDB" id="A0ABD5W772"/>
<keyword evidence="7" id="KW-0406">Ion transport</keyword>
<keyword evidence="6 9" id="KW-1133">Transmembrane helix</keyword>
<keyword evidence="5 9" id="KW-0812">Transmembrane</keyword>
<keyword evidence="11" id="KW-1185">Reference proteome</keyword>
<dbReference type="PANTHER" id="PTHR32024:SF2">
    <property type="entry name" value="TRK SYSTEM POTASSIUM UPTAKE PROTEIN TRKG-RELATED"/>
    <property type="match status" value="1"/>
</dbReference>
<feature type="transmembrane region" description="Helical" evidence="9">
    <location>
        <begin position="514"/>
        <end position="534"/>
    </location>
</feature>
<evidence type="ECO:0000256" key="5">
    <source>
        <dbReference type="ARBA" id="ARBA00022692"/>
    </source>
</evidence>
<sequence length="541" mass="57467">MNLRVEYRASLSLVGTVVRYLSVPLTAPLLVSLYYGESVAPFVVTIALALAVGTGLERLDPDPDMGAREGFLMVALTWLAVGVVGAVPYLVEAHGLPGLVAAPHPDSTLGNPVNALFEAMSGFTTTGATVLGDISYQTHSRGIMLWRQLTQWLGGMGIVVLAVAILPELSVGGAQLMDAEAPGPGIEKLTPRIAETARVLWGVYAGITALEIVLLYGMHVGGPLIGMPELAPNMTLFNAVAHGLTTMPTGGFSPEARSIEAFSAAVQWVIVPFMIAAGVNFALFWGVLTGNPGRMVRDVEFRAYFGVLGVLTALLTGLLFGGSFLTAVPQGGSTFDAAYLATVSGEITGSIEPALRHAVFQSVAIVTTTGYASIDFNTWAPAAQYVLLFAMFIGGSAGSTGGGIKIIRWVVIVKSLRRELFTTAHPDAVRPVRLNGRALDERGVRGIFAFTLLYIVLFFLSALLLFLDSLRTGTVFSVLEVLSASATTLGNVGPAFGLAGPMGSYLPFSNASRLYMVFLMWIGRLEIIPVLVCFTPEYWRR</sequence>
<dbReference type="EMBL" id="JBHTAH010000001">
    <property type="protein sequence ID" value="MFC7068280.1"/>
    <property type="molecule type" value="Genomic_DNA"/>
</dbReference>
<keyword evidence="3" id="KW-0813">Transport</keyword>
<feature type="transmembrane region" description="Helical" evidence="9">
    <location>
        <begin position="265"/>
        <end position="289"/>
    </location>
</feature>
<protein>
    <submittedName>
        <fullName evidence="10">TrkH family potassium uptake protein</fullName>
    </submittedName>
</protein>
<dbReference type="Pfam" id="PF02386">
    <property type="entry name" value="TrkH"/>
    <property type="match status" value="1"/>
</dbReference>
<reference evidence="10 11" key="1">
    <citation type="journal article" date="2019" name="Int. J. Syst. Evol. Microbiol.">
        <title>The Global Catalogue of Microorganisms (GCM) 10K type strain sequencing project: providing services to taxonomists for standard genome sequencing and annotation.</title>
        <authorList>
            <consortium name="The Broad Institute Genomics Platform"/>
            <consortium name="The Broad Institute Genome Sequencing Center for Infectious Disease"/>
            <person name="Wu L."/>
            <person name="Ma J."/>
        </authorList>
    </citation>
    <scope>NUCLEOTIDE SEQUENCE [LARGE SCALE GENOMIC DNA]</scope>
    <source>
        <strain evidence="10 11">DT31</strain>
    </source>
</reference>
<feature type="transmembrane region" description="Helical" evidence="9">
    <location>
        <begin position="71"/>
        <end position="91"/>
    </location>
</feature>
<evidence type="ECO:0000256" key="1">
    <source>
        <dbReference type="ARBA" id="ARBA00004651"/>
    </source>
</evidence>
<feature type="transmembrane region" description="Helical" evidence="9">
    <location>
        <begin position="385"/>
        <end position="411"/>
    </location>
</feature>
<evidence type="ECO:0000256" key="4">
    <source>
        <dbReference type="ARBA" id="ARBA00022475"/>
    </source>
</evidence>
<keyword evidence="8 9" id="KW-0472">Membrane</keyword>
<feature type="transmembrane region" description="Helical" evidence="9">
    <location>
        <begin position="199"/>
        <end position="218"/>
    </location>
</feature>
<dbReference type="PANTHER" id="PTHR32024">
    <property type="entry name" value="TRK SYSTEM POTASSIUM UPTAKE PROTEIN TRKG-RELATED"/>
    <property type="match status" value="1"/>
</dbReference>
<dbReference type="Proteomes" id="UP001596461">
    <property type="component" value="Unassembled WGS sequence"/>
</dbReference>
<comment type="similarity">
    <text evidence="2">Belongs to the TrkH potassium transport family.</text>
</comment>
<evidence type="ECO:0000313" key="11">
    <source>
        <dbReference type="Proteomes" id="UP001596461"/>
    </source>
</evidence>
<feature type="transmembrane region" description="Helical" evidence="9">
    <location>
        <begin position="447"/>
        <end position="467"/>
    </location>
</feature>
<evidence type="ECO:0000256" key="2">
    <source>
        <dbReference type="ARBA" id="ARBA00009137"/>
    </source>
</evidence>
<dbReference type="GeneID" id="81126507"/>
<evidence type="ECO:0000256" key="8">
    <source>
        <dbReference type="ARBA" id="ARBA00023136"/>
    </source>
</evidence>
<gene>
    <name evidence="10" type="ORF">ACFQL9_01380</name>
</gene>
<evidence type="ECO:0000256" key="6">
    <source>
        <dbReference type="ARBA" id="ARBA00022989"/>
    </source>
</evidence>
<feature type="transmembrane region" description="Helical" evidence="9">
    <location>
        <begin position="12"/>
        <end position="33"/>
    </location>
</feature>
<keyword evidence="4" id="KW-1003">Cell membrane</keyword>
<evidence type="ECO:0000256" key="9">
    <source>
        <dbReference type="SAM" id="Phobius"/>
    </source>
</evidence>
<feature type="transmembrane region" description="Helical" evidence="9">
    <location>
        <begin position="39"/>
        <end position="59"/>
    </location>
</feature>
<proteinExistence type="inferred from homology"/>
<feature type="transmembrane region" description="Helical" evidence="9">
    <location>
        <begin position="149"/>
        <end position="167"/>
    </location>
</feature>
<dbReference type="InterPro" id="IPR003445">
    <property type="entry name" value="Cat_transpt"/>
</dbReference>
<dbReference type="GO" id="GO:0030001">
    <property type="term" value="P:metal ion transport"/>
    <property type="evidence" value="ECO:0007669"/>
    <property type="project" value="UniProtKB-ARBA"/>
</dbReference>